<evidence type="ECO:0000256" key="4">
    <source>
        <dbReference type="ARBA" id="ARBA00023125"/>
    </source>
</evidence>
<dbReference type="InterPro" id="IPR036388">
    <property type="entry name" value="WH-like_DNA-bd_sf"/>
</dbReference>
<name>A0A2S2CRS9_9PROT</name>
<dbReference type="PROSITE" id="PS50949">
    <property type="entry name" value="HTH_GNTR"/>
    <property type="match status" value="1"/>
</dbReference>
<organism evidence="7 8">
    <name type="scientific">Azospirillum thermophilum</name>
    <dbReference type="NCBI Taxonomy" id="2202148"/>
    <lineage>
        <taxon>Bacteria</taxon>
        <taxon>Pseudomonadati</taxon>
        <taxon>Pseudomonadota</taxon>
        <taxon>Alphaproteobacteria</taxon>
        <taxon>Rhodospirillales</taxon>
        <taxon>Azospirillaceae</taxon>
        <taxon>Azospirillum</taxon>
    </lineage>
</organism>
<dbReference type="AlphaFoldDB" id="A0A2S2CRS9"/>
<evidence type="ECO:0000256" key="1">
    <source>
        <dbReference type="ARBA" id="ARBA00005384"/>
    </source>
</evidence>
<dbReference type="InterPro" id="IPR015421">
    <property type="entry name" value="PyrdxlP-dep_Trfase_major"/>
</dbReference>
<dbReference type="Proteomes" id="UP000245629">
    <property type="component" value="Chromosome 2"/>
</dbReference>
<dbReference type="CDD" id="cd00609">
    <property type="entry name" value="AAT_like"/>
    <property type="match status" value="1"/>
</dbReference>
<dbReference type="CDD" id="cd07377">
    <property type="entry name" value="WHTH_GntR"/>
    <property type="match status" value="1"/>
</dbReference>
<evidence type="ECO:0000256" key="3">
    <source>
        <dbReference type="ARBA" id="ARBA00023015"/>
    </source>
</evidence>
<proteinExistence type="inferred from homology"/>
<sequence>MGRKAKPVLAGLGPLALDREGAEPLHRQLYLALRQAVVDGRLRPGDRMPPTRALARDRGLSRNTVVTAYETLFAEGYITGKAGAGTFVAASLPDTPPDGAVPRRGSRRDIGLSARGALLTRSLPLRRDSPDRPFGLGSPDRRAFPFALWGQLLARSWRTGGRTLAVEAESMGYLPLRAAVADYLRAVRAVRCEAEQVMIVSGAQQGLAVTVQLLLDPGETVWVEDPGWPGTRAALEGAGAGLVPVPVDAEGLVVAEGARRGPGARLVLVTPSHQFPLGVTMSLRRRLELLDWAAANDAWIVEDDYDSEFRYAGPPLAALQGLDGAGRVIYVGSFSKVMFPGLRLGYVVLPPDLVEPVAAARRHFDGGTSIVPQPALHRFLAEGYFASHLRAMRTLYAGRRAAMLDALGRDLGGVAVPEPGEAGLHVTVRLPPDLPDRDLSARAQRQGLLCPPLSAYGLEDRTLNGLVLGFASHREETLAAAVRDLAGLAGA</sequence>
<dbReference type="Pfam" id="PF00392">
    <property type="entry name" value="GntR"/>
    <property type="match status" value="1"/>
</dbReference>
<keyword evidence="7" id="KW-0808">Transferase</keyword>
<feature type="domain" description="HTH gntR-type" evidence="6">
    <location>
        <begin position="23"/>
        <end position="91"/>
    </location>
</feature>
<dbReference type="RefSeq" id="WP_109328124.1">
    <property type="nucleotide sequence ID" value="NZ_CP029353.1"/>
</dbReference>
<dbReference type="InterPro" id="IPR036390">
    <property type="entry name" value="WH_DNA-bd_sf"/>
</dbReference>
<dbReference type="OrthoDB" id="9808770at2"/>
<keyword evidence="5" id="KW-0804">Transcription</keyword>
<dbReference type="KEGG" id="azz:DEW08_14230"/>
<dbReference type="InterPro" id="IPR051446">
    <property type="entry name" value="HTH_trans_reg/aminotransferase"/>
</dbReference>
<dbReference type="GO" id="GO:0008483">
    <property type="term" value="F:transaminase activity"/>
    <property type="evidence" value="ECO:0007669"/>
    <property type="project" value="UniProtKB-KW"/>
</dbReference>
<dbReference type="EMBL" id="CP029353">
    <property type="protein sequence ID" value="AWK87221.1"/>
    <property type="molecule type" value="Genomic_DNA"/>
</dbReference>
<evidence type="ECO:0000256" key="2">
    <source>
        <dbReference type="ARBA" id="ARBA00022898"/>
    </source>
</evidence>
<dbReference type="GO" id="GO:0003700">
    <property type="term" value="F:DNA-binding transcription factor activity"/>
    <property type="evidence" value="ECO:0007669"/>
    <property type="project" value="InterPro"/>
</dbReference>
<dbReference type="PANTHER" id="PTHR46577:SF1">
    <property type="entry name" value="HTH-TYPE TRANSCRIPTIONAL REGULATORY PROTEIN GABR"/>
    <property type="match status" value="1"/>
</dbReference>
<dbReference type="Gene3D" id="1.10.10.10">
    <property type="entry name" value="Winged helix-like DNA-binding domain superfamily/Winged helix DNA-binding domain"/>
    <property type="match status" value="1"/>
</dbReference>
<keyword evidence="2" id="KW-0663">Pyridoxal phosphate</keyword>
<evidence type="ECO:0000256" key="5">
    <source>
        <dbReference type="ARBA" id="ARBA00023163"/>
    </source>
</evidence>
<dbReference type="InterPro" id="IPR000524">
    <property type="entry name" value="Tscrpt_reg_HTH_GntR"/>
</dbReference>
<dbReference type="Pfam" id="PF00155">
    <property type="entry name" value="Aminotran_1_2"/>
    <property type="match status" value="1"/>
</dbReference>
<evidence type="ECO:0000259" key="6">
    <source>
        <dbReference type="PROSITE" id="PS50949"/>
    </source>
</evidence>
<dbReference type="InterPro" id="IPR004839">
    <property type="entry name" value="Aminotransferase_I/II_large"/>
</dbReference>
<dbReference type="GO" id="GO:0030170">
    <property type="term" value="F:pyridoxal phosphate binding"/>
    <property type="evidence" value="ECO:0007669"/>
    <property type="project" value="InterPro"/>
</dbReference>
<dbReference type="GO" id="GO:0003677">
    <property type="term" value="F:DNA binding"/>
    <property type="evidence" value="ECO:0007669"/>
    <property type="project" value="UniProtKB-KW"/>
</dbReference>
<dbReference type="SUPFAM" id="SSF46785">
    <property type="entry name" value="Winged helix' DNA-binding domain"/>
    <property type="match status" value="1"/>
</dbReference>
<evidence type="ECO:0000313" key="8">
    <source>
        <dbReference type="Proteomes" id="UP000245629"/>
    </source>
</evidence>
<dbReference type="SMART" id="SM00345">
    <property type="entry name" value="HTH_GNTR"/>
    <property type="match status" value="1"/>
</dbReference>
<dbReference type="PANTHER" id="PTHR46577">
    <property type="entry name" value="HTH-TYPE TRANSCRIPTIONAL REGULATORY PROTEIN GABR"/>
    <property type="match status" value="1"/>
</dbReference>
<reference evidence="8" key="1">
    <citation type="submission" date="2018-05" db="EMBL/GenBank/DDBJ databases">
        <title>Azospirillum thermophila sp. nov., a novel isolated from hot spring.</title>
        <authorList>
            <person name="Zhao Z."/>
        </authorList>
    </citation>
    <scope>NUCLEOTIDE SEQUENCE [LARGE SCALE GENOMIC DNA]</scope>
    <source>
        <strain evidence="8">CFH 70021</strain>
    </source>
</reference>
<dbReference type="Gene3D" id="3.40.640.10">
    <property type="entry name" value="Type I PLP-dependent aspartate aminotransferase-like (Major domain)"/>
    <property type="match status" value="1"/>
</dbReference>
<keyword evidence="3" id="KW-0805">Transcription regulation</keyword>
<keyword evidence="7" id="KW-0032">Aminotransferase</keyword>
<keyword evidence="4" id="KW-0238">DNA-binding</keyword>
<gene>
    <name evidence="7" type="ORF">DEW08_14230</name>
</gene>
<protein>
    <submittedName>
        <fullName evidence="7">PLP-dependent aminotransferase family protein</fullName>
    </submittedName>
</protein>
<evidence type="ECO:0000313" key="7">
    <source>
        <dbReference type="EMBL" id="AWK87221.1"/>
    </source>
</evidence>
<dbReference type="SUPFAM" id="SSF53383">
    <property type="entry name" value="PLP-dependent transferases"/>
    <property type="match status" value="1"/>
</dbReference>
<dbReference type="InterPro" id="IPR015424">
    <property type="entry name" value="PyrdxlP-dep_Trfase"/>
</dbReference>
<keyword evidence="8" id="KW-1185">Reference proteome</keyword>
<comment type="similarity">
    <text evidence="1">In the C-terminal section; belongs to the class-I pyridoxal-phosphate-dependent aminotransferase family.</text>
</comment>
<accession>A0A2S2CRS9</accession>